<dbReference type="OrthoDB" id="3444687at2"/>
<proteinExistence type="predicted"/>
<feature type="transmembrane region" description="Helical" evidence="2">
    <location>
        <begin position="463"/>
        <end position="482"/>
    </location>
</feature>
<feature type="transmembrane region" description="Helical" evidence="2">
    <location>
        <begin position="392"/>
        <end position="414"/>
    </location>
</feature>
<feature type="region of interest" description="Disordered" evidence="1">
    <location>
        <begin position="1"/>
        <end position="24"/>
    </location>
</feature>
<feature type="transmembrane region" description="Helical" evidence="2">
    <location>
        <begin position="140"/>
        <end position="160"/>
    </location>
</feature>
<dbReference type="Pfam" id="PF19554">
    <property type="entry name" value="DUF6077"/>
    <property type="match status" value="1"/>
</dbReference>
<feature type="transmembrane region" description="Helical" evidence="2">
    <location>
        <begin position="522"/>
        <end position="542"/>
    </location>
</feature>
<dbReference type="AlphaFoldDB" id="A0A1C5IQY9"/>
<evidence type="ECO:0000256" key="1">
    <source>
        <dbReference type="SAM" id="MobiDB-lite"/>
    </source>
</evidence>
<keyword evidence="2" id="KW-1133">Transmembrane helix</keyword>
<feature type="transmembrane region" description="Helical" evidence="2">
    <location>
        <begin position="494"/>
        <end position="516"/>
    </location>
</feature>
<feature type="transmembrane region" description="Helical" evidence="2">
    <location>
        <begin position="69"/>
        <end position="88"/>
    </location>
</feature>
<reference evidence="4" key="1">
    <citation type="submission" date="2016-06" db="EMBL/GenBank/DDBJ databases">
        <authorList>
            <person name="Varghese N."/>
        </authorList>
    </citation>
    <scope>NUCLEOTIDE SEQUENCE [LARGE SCALE GENOMIC DNA]</scope>
    <source>
        <strain evidence="4">DSM 43171</strain>
    </source>
</reference>
<evidence type="ECO:0008006" key="5">
    <source>
        <dbReference type="Google" id="ProtNLM"/>
    </source>
</evidence>
<keyword evidence="2" id="KW-0812">Transmembrane</keyword>
<keyword evidence="2" id="KW-0472">Membrane</keyword>
<feature type="transmembrane region" description="Helical" evidence="2">
    <location>
        <begin position="262"/>
        <end position="280"/>
    </location>
</feature>
<keyword evidence="4" id="KW-1185">Reference proteome</keyword>
<dbReference type="STRING" id="47864.GA0070560_11567"/>
<feature type="transmembrane region" description="Helical" evidence="2">
    <location>
        <begin position="181"/>
        <end position="198"/>
    </location>
</feature>
<evidence type="ECO:0000313" key="3">
    <source>
        <dbReference type="EMBL" id="SCG60767.1"/>
    </source>
</evidence>
<accession>A0A1C5IQY9</accession>
<feature type="transmembrane region" description="Helical" evidence="2">
    <location>
        <begin position="114"/>
        <end position="134"/>
    </location>
</feature>
<sequence>MSDADPVAVAPRPAADAADRPQPPRGGRLRSLLAAAPAVVVDAAVLGFALWTVLYHAALVVDLRPSVTFLTWVAGCVVLAGVVAVRAWRRGDAGTASQVPVAEAPADAVPPRRWLLAVVAAGVVAAVTAGLAGTQAGDPISWWIPAAAGAVAAVGVMLLTRRAWRAGPAPTAPAPTALQSAYALLVSVGVAISSLYIVRNTPDDVYYVGKSTWVAERDTVPMNDFLFSENVLPAMGSQPPTPSIEVFTGALGHVLGIHGASATWYLALPAMAVLAVLALWRLTHRWAPRRPVLAFSVAVTYLYLVAGADAALGTFHLPRLYEGKGMFVSAVIPLMWLYLTEWFDTRSRRSLLMIFALSVTATGLTTTSAIILPMLVGAAGLAMLLVGRWKDAVIGGIAAVAYPVGAIVVSRLLLGGTEAAGADDAFFDAEYTYRRTLMVGIVGVISGLALWCGPLLARRRTPALLAAGAALTMSVLLVPGVLEVLGELSGISVVLWRVPWLLALPTLIGLLCTVDVPSPSRLLRGAVGAVVAAAMVVSFAVWATPMWSPDSWVEMQDRPTWKLPQQRQKIAFWIAGQDRPDGLLLAPSVIMRTSLIVTSEVRVVLPRDFYLVEYDLESEFAKDRTLLAGFADGTEKPSRAEVEAAVQRVGVGTICVYNGNRHARDMAVDMGFQQLAQRKKPGAMTCFGRSG</sequence>
<dbReference type="EMBL" id="FMDN01000015">
    <property type="protein sequence ID" value="SCG60767.1"/>
    <property type="molecule type" value="Genomic_DNA"/>
</dbReference>
<feature type="transmembrane region" description="Helical" evidence="2">
    <location>
        <begin position="435"/>
        <end position="457"/>
    </location>
</feature>
<dbReference type="InterPro" id="IPR045723">
    <property type="entry name" value="DUF6077"/>
</dbReference>
<gene>
    <name evidence="3" type="ORF">GA0070560_11567</name>
</gene>
<evidence type="ECO:0000256" key="2">
    <source>
        <dbReference type="SAM" id="Phobius"/>
    </source>
</evidence>
<feature type="transmembrane region" description="Helical" evidence="2">
    <location>
        <begin position="292"/>
        <end position="315"/>
    </location>
</feature>
<feature type="transmembrane region" description="Helical" evidence="2">
    <location>
        <begin position="32"/>
        <end position="57"/>
    </location>
</feature>
<dbReference type="Proteomes" id="UP000199408">
    <property type="component" value="Unassembled WGS sequence"/>
</dbReference>
<dbReference type="RefSeq" id="WP_091299415.1">
    <property type="nucleotide sequence ID" value="NZ_FMDN01000015.1"/>
</dbReference>
<name>A0A1C5IQY9_9ACTN</name>
<feature type="compositionally biased region" description="Low complexity" evidence="1">
    <location>
        <begin position="1"/>
        <end position="16"/>
    </location>
</feature>
<protein>
    <recommendedName>
        <fullName evidence="5">4-amino-4-deoxy-L-arabinose transferase</fullName>
    </recommendedName>
</protein>
<organism evidence="3 4">
    <name type="scientific">Micromonospora halophytica</name>
    <dbReference type="NCBI Taxonomy" id="47864"/>
    <lineage>
        <taxon>Bacteria</taxon>
        <taxon>Bacillati</taxon>
        <taxon>Actinomycetota</taxon>
        <taxon>Actinomycetes</taxon>
        <taxon>Micromonosporales</taxon>
        <taxon>Micromonosporaceae</taxon>
        <taxon>Micromonospora</taxon>
    </lineage>
</organism>
<evidence type="ECO:0000313" key="4">
    <source>
        <dbReference type="Proteomes" id="UP000199408"/>
    </source>
</evidence>